<dbReference type="GO" id="GO:0003995">
    <property type="term" value="F:acyl-CoA dehydrogenase activity"/>
    <property type="evidence" value="ECO:0007669"/>
    <property type="project" value="InterPro"/>
</dbReference>
<evidence type="ECO:0000256" key="11">
    <source>
        <dbReference type="ARBA" id="ARBA00075603"/>
    </source>
</evidence>
<evidence type="ECO:0000313" key="16">
    <source>
        <dbReference type="EMBL" id="MBB5046666.1"/>
    </source>
</evidence>
<dbReference type="Pfam" id="PF00441">
    <property type="entry name" value="Acyl-CoA_dh_1"/>
    <property type="match status" value="1"/>
</dbReference>
<dbReference type="FunFam" id="2.40.110.10:FF:000001">
    <property type="entry name" value="Acyl-CoA dehydrogenase, mitochondrial"/>
    <property type="match status" value="1"/>
</dbReference>
<comment type="catalytic activity">
    <reaction evidence="6">
        <text>3-sulfinopropanoyl-CoA + H2O = propanoyl-CoA + sulfite + H(+)</text>
        <dbReference type="Rhea" id="RHEA:41624"/>
        <dbReference type="ChEBI" id="CHEBI:15377"/>
        <dbReference type="ChEBI" id="CHEBI:15378"/>
        <dbReference type="ChEBI" id="CHEBI:17359"/>
        <dbReference type="ChEBI" id="CHEBI:57392"/>
        <dbReference type="ChEBI" id="CHEBI:78349"/>
        <dbReference type="EC" id="3.13.1.4"/>
    </reaction>
    <physiologicalReaction direction="left-to-right" evidence="6">
        <dbReference type="Rhea" id="RHEA:41625"/>
    </physiologicalReaction>
</comment>
<dbReference type="Pfam" id="PF02771">
    <property type="entry name" value="Acyl-CoA_dh_N"/>
    <property type="match status" value="1"/>
</dbReference>
<dbReference type="InterPro" id="IPR006091">
    <property type="entry name" value="Acyl-CoA_Oxase/DH_mid-dom"/>
</dbReference>
<evidence type="ECO:0000256" key="6">
    <source>
        <dbReference type="ARBA" id="ARBA00052938"/>
    </source>
</evidence>
<dbReference type="InterPro" id="IPR037069">
    <property type="entry name" value="AcylCoA_DH/ox_N_sf"/>
</dbReference>
<evidence type="ECO:0000313" key="17">
    <source>
        <dbReference type="Proteomes" id="UP000542353"/>
    </source>
</evidence>
<reference evidence="16 17" key="1">
    <citation type="submission" date="2020-08" db="EMBL/GenBank/DDBJ databases">
        <title>Genomic Encyclopedia of Type Strains, Phase IV (KMG-IV): sequencing the most valuable type-strain genomes for metagenomic binning, comparative biology and taxonomic classification.</title>
        <authorList>
            <person name="Goeker M."/>
        </authorList>
    </citation>
    <scope>NUCLEOTIDE SEQUENCE [LARGE SCALE GENOMIC DNA]</scope>
    <source>
        <strain evidence="16 17">DSM 12706</strain>
    </source>
</reference>
<dbReference type="Gene3D" id="1.10.540.10">
    <property type="entry name" value="Acyl-CoA dehydrogenase/oxidase, N-terminal domain"/>
    <property type="match status" value="1"/>
</dbReference>
<keyword evidence="3 12" id="KW-0285">Flavoprotein</keyword>
<keyword evidence="5 12" id="KW-0560">Oxidoreductase</keyword>
<evidence type="ECO:0000256" key="4">
    <source>
        <dbReference type="ARBA" id="ARBA00022827"/>
    </source>
</evidence>
<evidence type="ECO:0000256" key="10">
    <source>
        <dbReference type="ARBA" id="ARBA00072305"/>
    </source>
</evidence>
<evidence type="ECO:0000256" key="5">
    <source>
        <dbReference type="ARBA" id="ARBA00023002"/>
    </source>
</evidence>
<evidence type="ECO:0000256" key="1">
    <source>
        <dbReference type="ARBA" id="ARBA00001974"/>
    </source>
</evidence>
<dbReference type="Proteomes" id="UP000542353">
    <property type="component" value="Unassembled WGS sequence"/>
</dbReference>
<dbReference type="Pfam" id="PF02770">
    <property type="entry name" value="Acyl-CoA_dh_M"/>
    <property type="match status" value="1"/>
</dbReference>
<dbReference type="EC" id="3.13.1.4" evidence="8"/>
<dbReference type="Gene3D" id="1.20.140.10">
    <property type="entry name" value="Butyryl-CoA Dehydrogenase, subunit A, domain 3"/>
    <property type="match status" value="1"/>
</dbReference>
<name>A0A7W7Z2D0_9BRAD</name>
<keyword evidence="4 12" id="KW-0274">FAD</keyword>
<comment type="cofactor">
    <cofactor evidence="1 12">
        <name>FAD</name>
        <dbReference type="ChEBI" id="CHEBI:57692"/>
    </cofactor>
</comment>
<accession>A0A7W7Z2D0</accession>
<evidence type="ECO:0000256" key="2">
    <source>
        <dbReference type="ARBA" id="ARBA00009347"/>
    </source>
</evidence>
<evidence type="ECO:0000256" key="12">
    <source>
        <dbReference type="RuleBase" id="RU362125"/>
    </source>
</evidence>
<feature type="domain" description="Acyl-CoA dehydrogenase/oxidase N-terminal" evidence="15">
    <location>
        <begin position="4"/>
        <end position="113"/>
    </location>
</feature>
<dbReference type="InterPro" id="IPR013786">
    <property type="entry name" value="AcylCoA_DH/ox_N"/>
</dbReference>
<dbReference type="AlphaFoldDB" id="A0A7W7Z2D0"/>
<evidence type="ECO:0000256" key="8">
    <source>
        <dbReference type="ARBA" id="ARBA00066461"/>
    </source>
</evidence>
<dbReference type="GO" id="GO:0050660">
    <property type="term" value="F:flavin adenine dinucleotide binding"/>
    <property type="evidence" value="ECO:0007669"/>
    <property type="project" value="InterPro"/>
</dbReference>
<dbReference type="FunFam" id="1.20.140.10:FF:000004">
    <property type="entry name" value="Acyl-CoA dehydrogenase FadE25"/>
    <property type="match status" value="1"/>
</dbReference>
<dbReference type="PROSITE" id="PS00072">
    <property type="entry name" value="ACYL_COA_DH_1"/>
    <property type="match status" value="1"/>
</dbReference>
<feature type="domain" description="Acyl-CoA oxidase/dehydrogenase middle" evidence="14">
    <location>
        <begin position="118"/>
        <end position="214"/>
    </location>
</feature>
<dbReference type="InterPro" id="IPR006089">
    <property type="entry name" value="Acyl-CoA_DH_CS"/>
</dbReference>
<keyword evidence="17" id="KW-1185">Reference proteome</keyword>
<dbReference type="SUPFAM" id="SSF47203">
    <property type="entry name" value="Acyl-CoA dehydrogenase C-terminal domain-like"/>
    <property type="match status" value="1"/>
</dbReference>
<gene>
    <name evidence="16" type="ORF">HNR60_001414</name>
</gene>
<evidence type="ECO:0000259" key="13">
    <source>
        <dbReference type="Pfam" id="PF00441"/>
    </source>
</evidence>
<proteinExistence type="inferred from homology"/>
<dbReference type="EC" id="1.3.8.10" evidence="7"/>
<organism evidence="16 17">
    <name type="scientific">Rhodopseudomonas rhenobacensis</name>
    <dbReference type="NCBI Taxonomy" id="87461"/>
    <lineage>
        <taxon>Bacteria</taxon>
        <taxon>Pseudomonadati</taxon>
        <taxon>Pseudomonadota</taxon>
        <taxon>Alphaproteobacteria</taxon>
        <taxon>Hyphomicrobiales</taxon>
        <taxon>Nitrobacteraceae</taxon>
        <taxon>Rhodopseudomonas</taxon>
    </lineage>
</organism>
<dbReference type="PIRSF" id="PIRSF016578">
    <property type="entry name" value="HsaA"/>
    <property type="match status" value="1"/>
</dbReference>
<dbReference type="InterPro" id="IPR009075">
    <property type="entry name" value="AcylCo_DH/oxidase_C"/>
</dbReference>
<dbReference type="PANTHER" id="PTHR43884">
    <property type="entry name" value="ACYL-COA DEHYDROGENASE"/>
    <property type="match status" value="1"/>
</dbReference>
<feature type="domain" description="Acyl-CoA dehydrogenase/oxidase C-terminal" evidence="13">
    <location>
        <begin position="226"/>
        <end position="374"/>
    </location>
</feature>
<evidence type="ECO:0000259" key="15">
    <source>
        <dbReference type="Pfam" id="PF02771"/>
    </source>
</evidence>
<dbReference type="InterPro" id="IPR036250">
    <property type="entry name" value="AcylCo_DH-like_C"/>
</dbReference>
<protein>
    <recommendedName>
        <fullName evidence="9">3-sulfinopropanoyl-CoA desulfinase</fullName>
        <ecNumber evidence="7">1.3.8.10</ecNumber>
        <ecNumber evidence="8">3.13.1.4</ecNumber>
    </recommendedName>
    <alternativeName>
        <fullName evidence="11">3-sulfinopropionyl coenzyme A desulfinase</fullName>
    </alternativeName>
    <alternativeName>
        <fullName evidence="10">Cyclohex-1-ene-1-carbonyl-CoA dehydrogenase</fullName>
    </alternativeName>
</protein>
<evidence type="ECO:0000256" key="9">
    <source>
        <dbReference type="ARBA" id="ARBA00068311"/>
    </source>
</evidence>
<dbReference type="InterPro" id="IPR009100">
    <property type="entry name" value="AcylCoA_DH/oxidase_NM_dom_sf"/>
</dbReference>
<dbReference type="SUPFAM" id="SSF56645">
    <property type="entry name" value="Acyl-CoA dehydrogenase NM domain-like"/>
    <property type="match status" value="1"/>
</dbReference>
<evidence type="ECO:0000259" key="14">
    <source>
        <dbReference type="Pfam" id="PF02770"/>
    </source>
</evidence>
<evidence type="ECO:0000256" key="3">
    <source>
        <dbReference type="ARBA" id="ARBA00022630"/>
    </source>
</evidence>
<sequence>MTSAETEILSNARSFVQRVVAPGAATADEREEFPIDVFRAVGRFGVFGAGFPSDYNGLALGFAVYAGLIREIAQACASTAMSAVAHATLAALPIFLGGSERLKRRLLPALIGGDAIGAFAMTEAGSGSDIAATATTATEAGDHYLLNGAKVFITNANVADVAVVVAKTSPAAGILGLSLFAVEKGMPGFQATGRRERKLGMRASDTGELTFTDVRVPKDNLIGRRNGGFAILQQTLPAARLDMAAIAIGISERARDLCVDHAVGRRQFGKPIGRFQLVQRMLADMETSIDAATLLLAHGLELRDRGLPLAKVASEAKLFASEMAVEITRNAIQIHGAAGYSRDLPLERLYRDAKLTEIGDGTSEIQRLIIADEMIKARSPRIPGR</sequence>
<comment type="caution">
    <text evidence="16">The sequence shown here is derived from an EMBL/GenBank/DDBJ whole genome shotgun (WGS) entry which is preliminary data.</text>
</comment>
<dbReference type="Gene3D" id="2.40.110.10">
    <property type="entry name" value="Butyryl-CoA Dehydrogenase, subunit A, domain 2"/>
    <property type="match status" value="1"/>
</dbReference>
<evidence type="ECO:0000256" key="7">
    <source>
        <dbReference type="ARBA" id="ARBA00066362"/>
    </source>
</evidence>
<comment type="similarity">
    <text evidence="2 12">Belongs to the acyl-CoA dehydrogenase family.</text>
</comment>
<dbReference type="EMBL" id="JACHIH010000005">
    <property type="protein sequence ID" value="MBB5046666.1"/>
    <property type="molecule type" value="Genomic_DNA"/>
</dbReference>
<dbReference type="InterPro" id="IPR046373">
    <property type="entry name" value="Acyl-CoA_Oxase/DH_mid-dom_sf"/>
</dbReference>
<dbReference type="PANTHER" id="PTHR43884:SF12">
    <property type="entry name" value="ISOVALERYL-COA DEHYDROGENASE, MITOCHONDRIAL-RELATED"/>
    <property type="match status" value="1"/>
</dbReference>
<dbReference type="RefSeq" id="WP_184255779.1">
    <property type="nucleotide sequence ID" value="NZ_JACHIH010000005.1"/>
</dbReference>